<dbReference type="PANTHER" id="PTHR23302:SF43">
    <property type="entry name" value="TMC DOMAIN-CONTAINING PROTEIN"/>
    <property type="match status" value="1"/>
</dbReference>
<protein>
    <recommendedName>
        <fullName evidence="8">TMC domain-containing protein</fullName>
    </recommendedName>
</protein>
<keyword evidence="5 7" id="KW-0472">Membrane</keyword>
<feature type="transmembrane region" description="Helical" evidence="7">
    <location>
        <begin position="579"/>
        <end position="605"/>
    </location>
</feature>
<keyword evidence="4 7" id="KW-1133">Transmembrane helix</keyword>
<evidence type="ECO:0000256" key="5">
    <source>
        <dbReference type="ARBA" id="ARBA00023136"/>
    </source>
</evidence>
<name>A0A9N9MQ47_9CUCU</name>
<evidence type="ECO:0000256" key="2">
    <source>
        <dbReference type="ARBA" id="ARBA00006510"/>
    </source>
</evidence>
<evidence type="ECO:0000256" key="1">
    <source>
        <dbReference type="ARBA" id="ARBA00004141"/>
    </source>
</evidence>
<organism evidence="9 10">
    <name type="scientific">Ceutorhynchus assimilis</name>
    <name type="common">cabbage seed weevil</name>
    <dbReference type="NCBI Taxonomy" id="467358"/>
    <lineage>
        <taxon>Eukaryota</taxon>
        <taxon>Metazoa</taxon>
        <taxon>Ecdysozoa</taxon>
        <taxon>Arthropoda</taxon>
        <taxon>Hexapoda</taxon>
        <taxon>Insecta</taxon>
        <taxon>Pterygota</taxon>
        <taxon>Neoptera</taxon>
        <taxon>Endopterygota</taxon>
        <taxon>Coleoptera</taxon>
        <taxon>Polyphaga</taxon>
        <taxon>Cucujiformia</taxon>
        <taxon>Curculionidae</taxon>
        <taxon>Ceutorhynchinae</taxon>
        <taxon>Ceutorhynchus</taxon>
    </lineage>
</organism>
<keyword evidence="10" id="KW-1185">Reference proteome</keyword>
<feature type="transmembrane region" description="Helical" evidence="7">
    <location>
        <begin position="550"/>
        <end position="567"/>
    </location>
</feature>
<keyword evidence="3 7" id="KW-0812">Transmembrane</keyword>
<evidence type="ECO:0000256" key="4">
    <source>
        <dbReference type="ARBA" id="ARBA00022989"/>
    </source>
</evidence>
<evidence type="ECO:0000313" key="10">
    <source>
        <dbReference type="Proteomes" id="UP001152799"/>
    </source>
</evidence>
<dbReference type="PANTHER" id="PTHR23302">
    <property type="entry name" value="TRANSMEMBRANE CHANNEL-RELATED"/>
    <property type="match status" value="1"/>
</dbReference>
<dbReference type="GO" id="GO:0005886">
    <property type="term" value="C:plasma membrane"/>
    <property type="evidence" value="ECO:0007669"/>
    <property type="project" value="InterPro"/>
</dbReference>
<dbReference type="Pfam" id="PF07810">
    <property type="entry name" value="TMC"/>
    <property type="match status" value="1"/>
</dbReference>
<dbReference type="InterPro" id="IPR012496">
    <property type="entry name" value="TMC_dom"/>
</dbReference>
<feature type="region of interest" description="Disordered" evidence="6">
    <location>
        <begin position="719"/>
        <end position="758"/>
    </location>
</feature>
<dbReference type="GO" id="GO:0008381">
    <property type="term" value="F:mechanosensitive monoatomic ion channel activity"/>
    <property type="evidence" value="ECO:0007669"/>
    <property type="project" value="TreeGrafter"/>
</dbReference>
<feature type="domain" description="TMC" evidence="8">
    <location>
        <begin position="472"/>
        <end position="577"/>
    </location>
</feature>
<feature type="compositionally biased region" description="Low complexity" evidence="6">
    <location>
        <begin position="1"/>
        <end position="13"/>
    </location>
</feature>
<feature type="transmembrane region" description="Helical" evidence="7">
    <location>
        <begin position="441"/>
        <end position="464"/>
    </location>
</feature>
<gene>
    <name evidence="9" type="ORF">CEUTPL_LOCUS7887</name>
</gene>
<feature type="transmembrane region" description="Helical" evidence="7">
    <location>
        <begin position="207"/>
        <end position="224"/>
    </location>
</feature>
<evidence type="ECO:0000313" key="9">
    <source>
        <dbReference type="EMBL" id="CAG9767322.1"/>
    </source>
</evidence>
<evidence type="ECO:0000256" key="7">
    <source>
        <dbReference type="SAM" id="Phobius"/>
    </source>
</evidence>
<sequence length="758" mass="87686">MADSNSDSTSYSSLHNLYPSNYHQDNISQHSGDADQESLDNDYPSGYHHSIHRLSQLSNRGNLKKAFDARTGGTTRRNLGKNNQKGLLLEKHANIIVSKMEQDEALMEDSPDAEELRRTALRDMPQCLTIKRCVKVKLSKSVSQKSKRKHLSYWKMFKYRLSMSWTKLKINIRDLAYSFELWYGPLKKIEGNFGTGVASFFKFLRSLFLINLVIAIFSIGFITIPRTLVPKTIIQDAPAWGMEDLLSGEGYLTNTLLYYGFYTDENVSDNSVLSYSMPYAYFFTMLFIYFACFAVVGISAAKSYRRSFIETEGGLKNVFANKIFCGWDYNIATKDAAELKRKAIFNELRELIWDFTQSKHNETFHQKFLTRTIQFFMNLVILFMISGMAYAIWYFLNNVPTERSYKIIVAPLFINSVMALMPMFLSFLVKYEDYKSPKTALYVTLARTFLLGAVCVGVLAGYWLTSSSSTSCWETSLAQEFYRMIVWDFIISILLTALLDIVMYFFYKYLRKDVYLEFDIAWNTMQIIYNQTLFWVGLVFSPLLPVVVVIKLFLCWYIRFGIVMVLCKPSSKTWRAAQTSTWFLAMTFLSMILIGGLLGYIVSYIPVSKDCGPFRNYDYIYELVTEGVFRLKTNSSVWWVVLYATKPGVIALILIFLSAKVYYSKAQACAQKEIVEQCRNMLIWSAKDKEYYYALISRVTKGQWQYRFHDRAGNPEFYEPGDVNNDETAEPFEVPSTSKISSDIDPITKQYSRHKKYT</sequence>
<feature type="transmembrane region" description="Helical" evidence="7">
    <location>
        <begin position="408"/>
        <end position="429"/>
    </location>
</feature>
<feature type="compositionally biased region" description="Polar residues" evidence="6">
    <location>
        <begin position="14"/>
        <end position="31"/>
    </location>
</feature>
<dbReference type="EMBL" id="OU892280">
    <property type="protein sequence ID" value="CAG9767322.1"/>
    <property type="molecule type" value="Genomic_DNA"/>
</dbReference>
<feature type="transmembrane region" description="Helical" evidence="7">
    <location>
        <begin position="375"/>
        <end position="396"/>
    </location>
</feature>
<proteinExistence type="inferred from homology"/>
<feature type="transmembrane region" description="Helical" evidence="7">
    <location>
        <begin position="484"/>
        <end position="507"/>
    </location>
</feature>
<accession>A0A9N9MQ47</accession>
<dbReference type="Proteomes" id="UP001152799">
    <property type="component" value="Chromosome 4"/>
</dbReference>
<reference evidence="9" key="1">
    <citation type="submission" date="2022-01" db="EMBL/GenBank/DDBJ databases">
        <authorList>
            <person name="King R."/>
        </authorList>
    </citation>
    <scope>NUCLEOTIDE SEQUENCE</scope>
</reference>
<feature type="region of interest" description="Disordered" evidence="6">
    <location>
        <begin position="1"/>
        <end position="49"/>
    </location>
</feature>
<feature type="transmembrane region" description="Helical" evidence="7">
    <location>
        <begin position="279"/>
        <end position="301"/>
    </location>
</feature>
<feature type="transmembrane region" description="Helical" evidence="7">
    <location>
        <begin position="637"/>
        <end position="657"/>
    </location>
</feature>
<feature type="transmembrane region" description="Helical" evidence="7">
    <location>
        <begin position="527"/>
        <end position="544"/>
    </location>
</feature>
<comment type="similarity">
    <text evidence="2">Belongs to the TMC family.</text>
</comment>
<dbReference type="AlphaFoldDB" id="A0A9N9MQ47"/>
<dbReference type="InterPro" id="IPR038900">
    <property type="entry name" value="TMC"/>
</dbReference>
<evidence type="ECO:0000256" key="6">
    <source>
        <dbReference type="SAM" id="MobiDB-lite"/>
    </source>
</evidence>
<dbReference type="OrthoDB" id="1936208at2759"/>
<evidence type="ECO:0000259" key="8">
    <source>
        <dbReference type="Pfam" id="PF07810"/>
    </source>
</evidence>
<comment type="subcellular location">
    <subcellularLocation>
        <location evidence="1">Membrane</location>
        <topology evidence="1">Multi-pass membrane protein</topology>
    </subcellularLocation>
</comment>
<evidence type="ECO:0000256" key="3">
    <source>
        <dbReference type="ARBA" id="ARBA00022692"/>
    </source>
</evidence>